<gene>
    <name evidence="2" type="ORF">CH378_13160</name>
    <name evidence="1" type="ORF">EFP84_08515</name>
</gene>
<dbReference type="EMBL" id="NPDP01000023">
    <property type="protein sequence ID" value="PJZ29370.1"/>
    <property type="molecule type" value="Genomic_DNA"/>
</dbReference>
<evidence type="ECO:0000313" key="4">
    <source>
        <dbReference type="Proteomes" id="UP000276407"/>
    </source>
</evidence>
<dbReference type="OrthoDB" id="342668at2"/>
<reference evidence="1 4" key="2">
    <citation type="submission" date="2018-11" db="EMBL/GenBank/DDBJ databases">
        <title>Complete genome sequence of Leptospira kmetyi isolate LS 001/16 from soil sample associated with a leptospirosis patient in Kelantan.</title>
        <authorList>
            <person name="Muhammad Yusoff F."/>
            <person name="Muhammad Yusoff S."/>
            <person name="Ahmad M.N."/>
            <person name="Yusof N.Y."/>
            <person name="Aziah I."/>
        </authorList>
    </citation>
    <scope>NUCLEOTIDE SEQUENCE [LARGE SCALE GENOMIC DNA]</scope>
    <source>
        <strain evidence="1 4">LS 001/16</strain>
    </source>
</reference>
<dbReference type="Proteomes" id="UP000231919">
    <property type="component" value="Unassembled WGS sequence"/>
</dbReference>
<reference evidence="2 3" key="1">
    <citation type="submission" date="2017-07" db="EMBL/GenBank/DDBJ databases">
        <title>Leptospira spp. isolated from tropical soils.</title>
        <authorList>
            <person name="Thibeaux R."/>
            <person name="Iraola G."/>
            <person name="Ferres I."/>
            <person name="Bierque E."/>
            <person name="Girault D."/>
            <person name="Soupe-Gilbert M.-E."/>
            <person name="Picardeau M."/>
            <person name="Goarant C."/>
        </authorList>
    </citation>
    <scope>NUCLEOTIDE SEQUENCE [LARGE SCALE GENOMIC DNA]</scope>
    <source>
        <strain evidence="2 3">JW2-C-B1</strain>
    </source>
</reference>
<dbReference type="InterPro" id="IPR011989">
    <property type="entry name" value="ARM-like"/>
</dbReference>
<evidence type="ECO:0000313" key="2">
    <source>
        <dbReference type="EMBL" id="PJZ29370.1"/>
    </source>
</evidence>
<dbReference type="KEGG" id="lkm:EFP84_08515"/>
<organism evidence="1 4">
    <name type="scientific">Leptospira kmetyi</name>
    <dbReference type="NCBI Taxonomy" id="408139"/>
    <lineage>
        <taxon>Bacteria</taxon>
        <taxon>Pseudomonadati</taxon>
        <taxon>Spirochaetota</taxon>
        <taxon>Spirochaetia</taxon>
        <taxon>Leptospirales</taxon>
        <taxon>Leptospiraceae</taxon>
        <taxon>Leptospira</taxon>
    </lineage>
</organism>
<dbReference type="AlphaFoldDB" id="A0A2M9XPX6"/>
<evidence type="ECO:0000313" key="1">
    <source>
        <dbReference type="EMBL" id="AYV55546.1"/>
    </source>
</evidence>
<dbReference type="Gene3D" id="1.25.10.10">
    <property type="entry name" value="Leucine-rich Repeat Variant"/>
    <property type="match status" value="1"/>
</dbReference>
<dbReference type="Proteomes" id="UP000276407">
    <property type="component" value="Chromosome 1"/>
</dbReference>
<name>A0A2M9XPX6_9LEPT</name>
<proteinExistence type="predicted"/>
<protein>
    <submittedName>
        <fullName evidence="1">HEAT repeat domain-containing protein</fullName>
    </submittedName>
</protein>
<keyword evidence="3" id="KW-1185">Reference proteome</keyword>
<dbReference type="InterPro" id="IPR016024">
    <property type="entry name" value="ARM-type_fold"/>
</dbReference>
<dbReference type="RefSeq" id="WP_010573586.1">
    <property type="nucleotide sequence ID" value="NZ_CP033614.1"/>
</dbReference>
<sequence>MFKNISISIILFSICVLPLFAGGDKAVEYADRAYFEQIRKLESGSYEEKVDAADYLKFVSNKLAVRPLLNALRGNPKTPKSLENHPYLKFTVAQALSMMDQEIAIKPTIEEYKKIEPTIQEKDEPYFTSKDDYTMVIAAGEILRTIGSYPYAKESEDVLVNALSHPNFYIRASAADGLKYMNRKETVNFLVSTLEKEKNDFTKAAILNSIVHIMRVADKSFYNLCDMLKSENPSVRYRVSMALGEVDLKAAEFYLRQALLVEDKQNVRDQIRKDLATVLGFKLPTISVLSVE</sequence>
<dbReference type="SUPFAM" id="SSF48371">
    <property type="entry name" value="ARM repeat"/>
    <property type="match status" value="1"/>
</dbReference>
<dbReference type="EMBL" id="CP033614">
    <property type="protein sequence ID" value="AYV55546.1"/>
    <property type="molecule type" value="Genomic_DNA"/>
</dbReference>
<evidence type="ECO:0000313" key="3">
    <source>
        <dbReference type="Proteomes" id="UP000231919"/>
    </source>
</evidence>
<accession>A0A2M9XPX6</accession>